<gene>
    <name evidence="10" type="ORF">JD844_010045</name>
</gene>
<reference evidence="10 11" key="1">
    <citation type="journal article" date="2022" name="Gigascience">
        <title>A chromosome-level genome assembly and annotation of the desert horned lizard, Phrynosoma platyrhinos, provides insight into chromosomal rearrangements among reptiles.</title>
        <authorList>
            <person name="Koochekian N."/>
            <person name="Ascanio A."/>
            <person name="Farleigh K."/>
            <person name="Card D.C."/>
            <person name="Schield D.R."/>
            <person name="Castoe T.A."/>
            <person name="Jezkova T."/>
        </authorList>
    </citation>
    <scope>NUCLEOTIDE SEQUENCE [LARGE SCALE GENOMIC DNA]</scope>
    <source>
        <strain evidence="10">NK-2021</strain>
    </source>
</reference>
<feature type="signal peptide" evidence="9">
    <location>
        <begin position="1"/>
        <end position="24"/>
    </location>
</feature>
<evidence type="ECO:0000256" key="3">
    <source>
        <dbReference type="ARBA" id="ARBA00022525"/>
    </source>
</evidence>
<accession>A0ABQ7TGR0</accession>
<feature type="compositionally biased region" description="Polar residues" evidence="8">
    <location>
        <begin position="155"/>
        <end position="167"/>
    </location>
</feature>
<dbReference type="PANTHER" id="PTHR16485">
    <property type="entry name" value="MICROFIBRILLAR-ASSOCIATED PROTEIN 2"/>
    <property type="match status" value="1"/>
</dbReference>
<evidence type="ECO:0000256" key="5">
    <source>
        <dbReference type="ARBA" id="ARBA00022729"/>
    </source>
</evidence>
<comment type="similarity">
    <text evidence="2">Belongs to the MFAP family.</text>
</comment>
<dbReference type="InterPro" id="IPR008673">
    <property type="entry name" value="MAGP"/>
</dbReference>
<evidence type="ECO:0000256" key="4">
    <source>
        <dbReference type="ARBA" id="ARBA00022530"/>
    </source>
</evidence>
<evidence type="ECO:0000256" key="2">
    <source>
        <dbReference type="ARBA" id="ARBA00005317"/>
    </source>
</evidence>
<evidence type="ECO:0000313" key="10">
    <source>
        <dbReference type="EMBL" id="KAH0628652.1"/>
    </source>
</evidence>
<keyword evidence="11" id="KW-1185">Reference proteome</keyword>
<evidence type="ECO:0000313" key="11">
    <source>
        <dbReference type="Proteomes" id="UP000826234"/>
    </source>
</evidence>
<keyword evidence="5 9" id="KW-0732">Signal</keyword>
<dbReference type="Pfam" id="PF05507">
    <property type="entry name" value="MAGP"/>
    <property type="match status" value="1"/>
</dbReference>
<evidence type="ECO:0000256" key="9">
    <source>
        <dbReference type="SAM" id="SignalP"/>
    </source>
</evidence>
<keyword evidence="6" id="KW-1015">Disulfide bond</keyword>
<dbReference type="Proteomes" id="UP000826234">
    <property type="component" value="Unassembled WGS sequence"/>
</dbReference>
<protein>
    <recommendedName>
        <fullName evidence="12">Microfibril associated protein 5</fullName>
    </recommendedName>
</protein>
<comment type="caution">
    <text evidence="10">The sequence shown here is derived from an EMBL/GenBank/DDBJ whole genome shotgun (WGS) entry which is preliminary data.</text>
</comment>
<evidence type="ECO:0000256" key="7">
    <source>
        <dbReference type="ARBA" id="ARBA00023180"/>
    </source>
</evidence>
<evidence type="ECO:0000256" key="1">
    <source>
        <dbReference type="ARBA" id="ARBA00004498"/>
    </source>
</evidence>
<evidence type="ECO:0000256" key="6">
    <source>
        <dbReference type="ARBA" id="ARBA00023157"/>
    </source>
</evidence>
<dbReference type="EMBL" id="JAIPUX010000439">
    <property type="protein sequence ID" value="KAH0628652.1"/>
    <property type="molecule type" value="Genomic_DNA"/>
</dbReference>
<keyword evidence="4" id="KW-0272">Extracellular matrix</keyword>
<proteinExistence type="inferred from homology"/>
<organism evidence="10 11">
    <name type="scientific">Phrynosoma platyrhinos</name>
    <name type="common">Desert horned lizard</name>
    <dbReference type="NCBI Taxonomy" id="52577"/>
    <lineage>
        <taxon>Eukaryota</taxon>
        <taxon>Metazoa</taxon>
        <taxon>Chordata</taxon>
        <taxon>Craniata</taxon>
        <taxon>Vertebrata</taxon>
        <taxon>Euteleostomi</taxon>
        <taxon>Lepidosauria</taxon>
        <taxon>Squamata</taxon>
        <taxon>Bifurcata</taxon>
        <taxon>Unidentata</taxon>
        <taxon>Episquamata</taxon>
        <taxon>Toxicofera</taxon>
        <taxon>Iguania</taxon>
        <taxon>Phrynosomatidae</taxon>
        <taxon>Phrynosomatinae</taxon>
        <taxon>Phrynosoma</taxon>
    </lineage>
</organism>
<feature type="region of interest" description="Disordered" evidence="8">
    <location>
        <begin position="140"/>
        <end position="167"/>
    </location>
</feature>
<keyword evidence="7" id="KW-0325">Glycoprotein</keyword>
<feature type="chain" id="PRO_5046578610" description="Microfibril associated protein 5" evidence="9">
    <location>
        <begin position="25"/>
        <end position="167"/>
    </location>
</feature>
<keyword evidence="3" id="KW-0964">Secreted</keyword>
<evidence type="ECO:0000256" key="8">
    <source>
        <dbReference type="SAM" id="MobiDB-lite"/>
    </source>
</evidence>
<comment type="subcellular location">
    <subcellularLocation>
        <location evidence="1">Secreted</location>
        <location evidence="1">Extracellular space</location>
        <location evidence="1">Extracellular matrix</location>
    </subcellularLocation>
</comment>
<sequence>MRAGGAQMLLCLIALVVLPCGVLNQDPTDDPVDDLGVADLGETVADEKADGPTTSPERSVTLACFFFLPECHEEQFPCTRLYSVRKPVKQCISYLCVTSFFIYTRKLQAKHKTYRNRILNKTADLKLNELCRQLAGLPPRRLRRSGHPQGPLCRRSQNQQQKALDAQ</sequence>
<name>A0ABQ7TGR0_PHRPL</name>
<evidence type="ECO:0008006" key="12">
    <source>
        <dbReference type="Google" id="ProtNLM"/>
    </source>
</evidence>
<dbReference type="PANTHER" id="PTHR16485:SF6">
    <property type="entry name" value="MICROFIBRILLAR-ASSOCIATED PROTEIN 5"/>
    <property type="match status" value="1"/>
</dbReference>